<evidence type="ECO:0000313" key="1">
    <source>
        <dbReference type="EMBL" id="GHE08999.1"/>
    </source>
</evidence>
<keyword evidence="2" id="KW-1185">Reference proteome</keyword>
<dbReference type="Proteomes" id="UP000655443">
    <property type="component" value="Unassembled WGS sequence"/>
</dbReference>
<reference evidence="1" key="2">
    <citation type="submission" date="2020-09" db="EMBL/GenBank/DDBJ databases">
        <authorList>
            <person name="Sun Q."/>
            <person name="Ohkuma M."/>
        </authorList>
    </citation>
    <scope>NUCLEOTIDE SEQUENCE</scope>
    <source>
        <strain evidence="1">JCM 4714</strain>
    </source>
</reference>
<comment type="caution">
    <text evidence="1">The sequence shown here is derived from an EMBL/GenBank/DDBJ whole genome shotgun (WGS) entry which is preliminary data.</text>
</comment>
<protein>
    <submittedName>
        <fullName evidence="1">Uncharacterized protein</fullName>
    </submittedName>
</protein>
<accession>A0A919D6J7</accession>
<dbReference type="AlphaFoldDB" id="A0A919D6J7"/>
<dbReference type="EMBL" id="BMVG01000018">
    <property type="protein sequence ID" value="GHE08999.1"/>
    <property type="molecule type" value="Genomic_DNA"/>
</dbReference>
<sequence>MHMDDHLPVDELSLTWDAIREDYHNILNDEYDQAALDCAARLAAEPDGESAYVWTIGLLLMAPYVAWDEGDAAAPGVMAALKAADDALRDHACEHEAHPYQEHEEGYDEYLAEQLRGLADESLDWEENFPREAWRCPRNVAGLARIAMDLVEPGSATDIPPRLPVGAQETIGTLAALLHGYPEAGTDVYEEISYQAMQLRHADEGARPGQLLVVVALSWYVAFEENVELVEDLVTALEKTLPHYAEASCAHDGHALPYSTGPDVADLGITLTTPGGRALYEQRRELGGPDIPLDVLLCPVALTEYAEDSLTRLRARCEELR</sequence>
<evidence type="ECO:0000313" key="2">
    <source>
        <dbReference type="Proteomes" id="UP000655443"/>
    </source>
</evidence>
<gene>
    <name evidence="1" type="ORF">GCM10010339_59830</name>
</gene>
<dbReference type="RefSeq" id="WP_189956734.1">
    <property type="nucleotide sequence ID" value="NZ_BMVG01000018.1"/>
</dbReference>
<name>A0A919D6J7_9ACTN</name>
<reference evidence="1" key="1">
    <citation type="journal article" date="2014" name="Int. J. Syst. Evol. Microbiol.">
        <title>Complete genome sequence of Corynebacterium casei LMG S-19264T (=DSM 44701T), isolated from a smear-ripened cheese.</title>
        <authorList>
            <consortium name="US DOE Joint Genome Institute (JGI-PGF)"/>
            <person name="Walter F."/>
            <person name="Albersmeier A."/>
            <person name="Kalinowski J."/>
            <person name="Ruckert C."/>
        </authorList>
    </citation>
    <scope>NUCLEOTIDE SEQUENCE</scope>
    <source>
        <strain evidence="1">JCM 4714</strain>
    </source>
</reference>
<proteinExistence type="predicted"/>
<organism evidence="1 2">
    <name type="scientific">Streptomyces alanosinicus</name>
    <dbReference type="NCBI Taxonomy" id="68171"/>
    <lineage>
        <taxon>Bacteria</taxon>
        <taxon>Bacillati</taxon>
        <taxon>Actinomycetota</taxon>
        <taxon>Actinomycetes</taxon>
        <taxon>Kitasatosporales</taxon>
        <taxon>Streptomycetaceae</taxon>
        <taxon>Streptomyces</taxon>
    </lineage>
</organism>